<accession>A0ABP6YYP3</accession>
<reference evidence="3" key="1">
    <citation type="journal article" date="2019" name="Int. J. Syst. Evol. Microbiol.">
        <title>The Global Catalogue of Microorganisms (GCM) 10K type strain sequencing project: providing services to taxonomists for standard genome sequencing and annotation.</title>
        <authorList>
            <consortium name="The Broad Institute Genomics Platform"/>
            <consortium name="The Broad Institute Genome Sequencing Center for Infectious Disease"/>
            <person name="Wu L."/>
            <person name="Ma J."/>
        </authorList>
    </citation>
    <scope>NUCLEOTIDE SEQUENCE [LARGE SCALE GENOMIC DNA]</scope>
    <source>
        <strain evidence="3">JCM 16928</strain>
    </source>
</reference>
<feature type="domain" description="AraC effector-binding" evidence="1">
    <location>
        <begin position="4"/>
        <end position="152"/>
    </location>
</feature>
<name>A0ABP6YYP3_9ACTN</name>
<dbReference type="Gene3D" id="3.20.80.10">
    <property type="entry name" value="Regulatory factor, effector binding domain"/>
    <property type="match status" value="1"/>
</dbReference>
<sequence length="173" mass="18794">MHTAVIETRTLAAQPTVVRRATLPPSEVTGWLPLALGDIAEWLRHRRIVPCGFPFSRRHQAADGLVVVEAGFPVTLPVAPNGLALPSELPAGPVVVTAYSGPYRKIGTAYDLIEDWLRRHHDRATGDAWEIYHSPPIGCPDEWHPEIVQPYSIAYGNNTSAIGRRGVAGTPGP</sequence>
<proteinExistence type="predicted"/>
<evidence type="ECO:0000259" key="1">
    <source>
        <dbReference type="SMART" id="SM00871"/>
    </source>
</evidence>
<dbReference type="SMART" id="SM00871">
    <property type="entry name" value="AraC_E_bind"/>
    <property type="match status" value="1"/>
</dbReference>
<dbReference type="InterPro" id="IPR029442">
    <property type="entry name" value="GyrI-like"/>
</dbReference>
<evidence type="ECO:0000313" key="3">
    <source>
        <dbReference type="Proteomes" id="UP001501222"/>
    </source>
</evidence>
<dbReference type="InterPro" id="IPR011256">
    <property type="entry name" value="Reg_factor_effector_dom_sf"/>
</dbReference>
<dbReference type="InterPro" id="IPR010499">
    <property type="entry name" value="AraC_E-bd"/>
</dbReference>
<dbReference type="RefSeq" id="WP_344848759.1">
    <property type="nucleotide sequence ID" value="NZ_BAABAA010000016.1"/>
</dbReference>
<gene>
    <name evidence="2" type="ORF">GCM10022235_74550</name>
</gene>
<evidence type="ECO:0000313" key="2">
    <source>
        <dbReference type="EMBL" id="GAA3592384.1"/>
    </source>
</evidence>
<comment type="caution">
    <text evidence="2">The sequence shown here is derived from an EMBL/GenBank/DDBJ whole genome shotgun (WGS) entry which is preliminary data.</text>
</comment>
<keyword evidence="3" id="KW-1185">Reference proteome</keyword>
<dbReference type="Pfam" id="PF06445">
    <property type="entry name" value="GyrI-like"/>
    <property type="match status" value="1"/>
</dbReference>
<dbReference type="SUPFAM" id="SSF55136">
    <property type="entry name" value="Probable bacterial effector-binding domain"/>
    <property type="match status" value="1"/>
</dbReference>
<protein>
    <recommendedName>
        <fullName evidence="1">AraC effector-binding domain-containing protein</fullName>
    </recommendedName>
</protein>
<dbReference type="Proteomes" id="UP001501222">
    <property type="component" value="Unassembled WGS sequence"/>
</dbReference>
<organism evidence="2 3">
    <name type="scientific">Kribbella ginsengisoli</name>
    <dbReference type="NCBI Taxonomy" id="363865"/>
    <lineage>
        <taxon>Bacteria</taxon>
        <taxon>Bacillati</taxon>
        <taxon>Actinomycetota</taxon>
        <taxon>Actinomycetes</taxon>
        <taxon>Propionibacteriales</taxon>
        <taxon>Kribbellaceae</taxon>
        <taxon>Kribbella</taxon>
    </lineage>
</organism>
<dbReference type="EMBL" id="BAABAA010000016">
    <property type="protein sequence ID" value="GAA3592384.1"/>
    <property type="molecule type" value="Genomic_DNA"/>
</dbReference>